<protein>
    <submittedName>
        <fullName evidence="1">Uncharacterized protein</fullName>
    </submittedName>
</protein>
<accession>A0A285N4D1</accession>
<evidence type="ECO:0000313" key="2">
    <source>
        <dbReference type="Proteomes" id="UP000219453"/>
    </source>
</evidence>
<gene>
    <name evidence="1" type="ORF">SAMN06269185_0371</name>
</gene>
<name>A0A285N4D1_NATPI</name>
<reference evidence="1 2" key="1">
    <citation type="submission" date="2017-09" db="EMBL/GenBank/DDBJ databases">
        <authorList>
            <person name="Ehlers B."/>
            <person name="Leendertz F.H."/>
        </authorList>
    </citation>
    <scope>NUCLEOTIDE SEQUENCE [LARGE SCALE GENOMIC DNA]</scope>
    <source>
        <strain evidence="1 2">DSM 27208</strain>
    </source>
</reference>
<proteinExistence type="predicted"/>
<keyword evidence="2" id="KW-1185">Reference proteome</keyword>
<dbReference type="Proteomes" id="UP000219453">
    <property type="component" value="Unassembled WGS sequence"/>
</dbReference>
<sequence length="92" mass="10180">MTTDRSRAADSDVGKPIVDADGDRLGRIAGVTGNRIEIAPDPDAFDRFKARFGWKDRDGDTHQIDSGRVRDVTDSEVVVDAQWTAKWFDTGN</sequence>
<dbReference type="AlphaFoldDB" id="A0A285N4D1"/>
<dbReference type="EMBL" id="OBEJ01000001">
    <property type="protein sequence ID" value="SNZ03793.1"/>
    <property type="molecule type" value="Genomic_DNA"/>
</dbReference>
<organism evidence="1 2">
    <name type="scientific">Natronoarchaeum philippinense</name>
    <dbReference type="NCBI Taxonomy" id="558529"/>
    <lineage>
        <taxon>Archaea</taxon>
        <taxon>Methanobacteriati</taxon>
        <taxon>Methanobacteriota</taxon>
        <taxon>Stenosarchaea group</taxon>
        <taxon>Halobacteria</taxon>
        <taxon>Halobacteriales</taxon>
        <taxon>Natronoarchaeaceae</taxon>
    </lineage>
</organism>
<dbReference type="RefSeq" id="WP_097007403.1">
    <property type="nucleotide sequence ID" value="NZ_OBEJ01000001.1"/>
</dbReference>
<evidence type="ECO:0000313" key="1">
    <source>
        <dbReference type="EMBL" id="SNZ03793.1"/>
    </source>
</evidence>